<protein>
    <submittedName>
        <fullName evidence="1">Uncharacterized protein</fullName>
    </submittedName>
</protein>
<gene>
    <name evidence="1" type="ORF">PDE_00960</name>
</gene>
<dbReference type="EMBL" id="KB644408">
    <property type="protein sequence ID" value="EPS26024.1"/>
    <property type="molecule type" value="Genomic_DNA"/>
</dbReference>
<sequence length="74" mass="8574">MYMMSSLIHPNVKSIIHLDLLTSFIALLIQLDTQYAVKIDAYHSSSDHRKLAVWSKDRLSRAIKGENEHKHKQT</sequence>
<organism evidence="1 2">
    <name type="scientific">Penicillium oxalicum (strain 114-2 / CGMCC 5302)</name>
    <name type="common">Penicillium decumbens</name>
    <dbReference type="NCBI Taxonomy" id="933388"/>
    <lineage>
        <taxon>Eukaryota</taxon>
        <taxon>Fungi</taxon>
        <taxon>Dikarya</taxon>
        <taxon>Ascomycota</taxon>
        <taxon>Pezizomycotina</taxon>
        <taxon>Eurotiomycetes</taxon>
        <taxon>Eurotiomycetidae</taxon>
        <taxon>Eurotiales</taxon>
        <taxon>Aspergillaceae</taxon>
        <taxon>Penicillium</taxon>
    </lineage>
</organism>
<name>S7Z787_PENO1</name>
<accession>S7Z787</accession>
<evidence type="ECO:0000313" key="1">
    <source>
        <dbReference type="EMBL" id="EPS26024.1"/>
    </source>
</evidence>
<evidence type="ECO:0000313" key="2">
    <source>
        <dbReference type="Proteomes" id="UP000019376"/>
    </source>
</evidence>
<dbReference type="Proteomes" id="UP000019376">
    <property type="component" value="Unassembled WGS sequence"/>
</dbReference>
<dbReference type="HOGENOM" id="CLU_2688581_0_0_1"/>
<keyword evidence="2" id="KW-1185">Reference proteome</keyword>
<reference evidence="1 2" key="1">
    <citation type="journal article" date="2013" name="PLoS ONE">
        <title>Genomic and secretomic analyses reveal unique features of the lignocellulolytic enzyme system of Penicillium decumbens.</title>
        <authorList>
            <person name="Liu G."/>
            <person name="Zhang L."/>
            <person name="Wei X."/>
            <person name="Zou G."/>
            <person name="Qin Y."/>
            <person name="Ma L."/>
            <person name="Li J."/>
            <person name="Zheng H."/>
            <person name="Wang S."/>
            <person name="Wang C."/>
            <person name="Xun L."/>
            <person name="Zhao G.-P."/>
            <person name="Zhou Z."/>
            <person name="Qu Y."/>
        </authorList>
    </citation>
    <scope>NUCLEOTIDE SEQUENCE [LARGE SCALE GENOMIC DNA]</scope>
    <source>
        <strain evidence="2">114-2 / CGMCC 5302</strain>
    </source>
</reference>
<proteinExistence type="predicted"/>
<dbReference type="AlphaFoldDB" id="S7Z787"/>